<accession>A0ABT7J7F7</accession>
<feature type="signal peptide" evidence="2">
    <location>
        <begin position="1"/>
        <end position="30"/>
    </location>
</feature>
<dbReference type="EMBL" id="JASJUS010000037">
    <property type="protein sequence ID" value="MDL2080813.1"/>
    <property type="molecule type" value="Genomic_DNA"/>
</dbReference>
<organism evidence="3 4">
    <name type="scientific">Streptomyces fuscus</name>
    <dbReference type="NCBI Taxonomy" id="3048495"/>
    <lineage>
        <taxon>Bacteria</taxon>
        <taxon>Bacillati</taxon>
        <taxon>Actinomycetota</taxon>
        <taxon>Actinomycetes</taxon>
        <taxon>Kitasatosporales</taxon>
        <taxon>Streptomycetaceae</taxon>
        <taxon>Streptomyces</taxon>
    </lineage>
</organism>
<protein>
    <recommendedName>
        <fullName evidence="5">Secreted protein</fullName>
    </recommendedName>
</protein>
<comment type="caution">
    <text evidence="3">The sequence shown here is derived from an EMBL/GenBank/DDBJ whole genome shotgun (WGS) entry which is preliminary data.</text>
</comment>
<keyword evidence="2" id="KW-0732">Signal</keyword>
<keyword evidence="4" id="KW-1185">Reference proteome</keyword>
<dbReference type="Proteomes" id="UP001241926">
    <property type="component" value="Unassembled WGS sequence"/>
</dbReference>
<evidence type="ECO:0000256" key="2">
    <source>
        <dbReference type="SAM" id="SignalP"/>
    </source>
</evidence>
<reference evidence="3 4" key="1">
    <citation type="submission" date="2023-05" db="EMBL/GenBank/DDBJ databases">
        <title>Streptomyces fuscus sp. nov., a brown-black pigment producing actinomyces isolated from dry sand of Sea duck farm.</title>
        <authorList>
            <person name="Xie J."/>
            <person name="Shen N."/>
        </authorList>
    </citation>
    <scope>NUCLEOTIDE SEQUENCE [LARGE SCALE GENOMIC DNA]</scope>
    <source>
        <strain evidence="3 4">GXMU-J15</strain>
    </source>
</reference>
<feature type="compositionally biased region" description="Pro residues" evidence="1">
    <location>
        <begin position="59"/>
        <end position="73"/>
    </location>
</feature>
<evidence type="ECO:0000313" key="3">
    <source>
        <dbReference type="EMBL" id="MDL2080813.1"/>
    </source>
</evidence>
<feature type="chain" id="PRO_5046783560" description="Secreted protein" evidence="2">
    <location>
        <begin position="31"/>
        <end position="96"/>
    </location>
</feature>
<sequence length="96" mass="10195">MSTARRLSRSRAWLRAFVLLLALAVPAAPAGVPVVEVVEYDVLDAAVRPAAVRRVSSPAPAPAPAARPRPAPRPRTALPSPRPHTPPGQRSVILRC</sequence>
<gene>
    <name evidence="3" type="ORF">QNN03_30655</name>
</gene>
<evidence type="ECO:0000313" key="4">
    <source>
        <dbReference type="Proteomes" id="UP001241926"/>
    </source>
</evidence>
<evidence type="ECO:0008006" key="5">
    <source>
        <dbReference type="Google" id="ProtNLM"/>
    </source>
</evidence>
<evidence type="ECO:0000256" key="1">
    <source>
        <dbReference type="SAM" id="MobiDB-lite"/>
    </source>
</evidence>
<feature type="region of interest" description="Disordered" evidence="1">
    <location>
        <begin position="52"/>
        <end position="96"/>
    </location>
</feature>
<dbReference type="RefSeq" id="WP_285436438.1">
    <property type="nucleotide sequence ID" value="NZ_JASJUS010000037.1"/>
</dbReference>
<name>A0ABT7J7F7_9ACTN</name>
<proteinExistence type="predicted"/>